<sequence>MKNLSFKNKIITLIVSIITLTILVSYFSVNHFISGYIYQSDTKNITHNINLMQQKLTGELQSKVALAENLNFSMMDISETKERSGFNQVVKIVNGYAFDDSGNMEDADAQAFIDLAENHNDNTVVSPVSLKGDTATLTISIKRIDDSVDFFVMDLQEFADVIRQYSIKGSYAELISDNNITIYSNKVSDQVIPVYHTVEFHGQTWQLNGYIDTTLIEQNTASLNERITLALIVCGLIFIAISIALLSIAFKPLLNLKAVVADLSQGNGDLTQRLNVVSQDEIGQISTSINLFIEKLQAMFMEVLDSSAQIDAAISQLSQQSKSNVATLNSHTVETEQAIAAIEEMSATASSIAESSNDAAKLTELTSSNASDSKNTVTNAVSSVSSLMDQVASMSGTISTMNEDTKQINSVLQVIGDIAEQTNLLALNAAIEAARAGEQGRGFAVVADEVRALAARTQQSTSQINEMLAKLHKTTDNVVSEMATTHASCEQTAEKTNQVMSSLNIVTGSVVEINDLNTLMATAAEQQSQVTSEVTRNMAAIQEMIQKLNSNASETTSVSDELRATSSNLSDVVGRFKVQ</sequence>
<dbReference type="Proteomes" id="UP001570417">
    <property type="component" value="Unassembled WGS sequence"/>
</dbReference>
<dbReference type="CDD" id="cd11386">
    <property type="entry name" value="MCP_signal"/>
    <property type="match status" value="1"/>
</dbReference>
<dbReference type="InterPro" id="IPR003660">
    <property type="entry name" value="HAMP_dom"/>
</dbReference>
<evidence type="ECO:0000256" key="3">
    <source>
        <dbReference type="ARBA" id="ARBA00029447"/>
    </source>
</evidence>
<feature type="transmembrane region" description="Helical" evidence="5">
    <location>
        <begin position="227"/>
        <end position="250"/>
    </location>
</feature>
<dbReference type="PROSITE" id="PS50111">
    <property type="entry name" value="CHEMOTAXIS_TRANSDUC_2"/>
    <property type="match status" value="1"/>
</dbReference>
<organism evidence="8 9">
    <name type="scientific">Vibrio gallaecicus</name>
    <dbReference type="NCBI Taxonomy" id="552386"/>
    <lineage>
        <taxon>Bacteria</taxon>
        <taxon>Pseudomonadati</taxon>
        <taxon>Pseudomonadota</taxon>
        <taxon>Gammaproteobacteria</taxon>
        <taxon>Vibrionales</taxon>
        <taxon>Vibrionaceae</taxon>
        <taxon>Vibrio</taxon>
    </lineage>
</organism>
<comment type="similarity">
    <text evidence="3">Belongs to the methyl-accepting chemotaxis (MCP) protein family.</text>
</comment>
<evidence type="ECO:0000256" key="4">
    <source>
        <dbReference type="PROSITE-ProRule" id="PRU00284"/>
    </source>
</evidence>
<proteinExistence type="inferred from homology"/>
<evidence type="ECO:0000259" key="6">
    <source>
        <dbReference type="PROSITE" id="PS50111"/>
    </source>
</evidence>
<dbReference type="Pfam" id="PF00672">
    <property type="entry name" value="HAMP"/>
    <property type="match status" value="1"/>
</dbReference>
<dbReference type="EMBL" id="JBFRUW010000003">
    <property type="protein sequence ID" value="MFA0566989.1"/>
    <property type="molecule type" value="Genomic_DNA"/>
</dbReference>
<accession>A0ABV4N7F7</accession>
<reference evidence="8 9" key="1">
    <citation type="journal article" date="2024" name="ISME J.">
        <title>Tailless and filamentous prophages are predominant in marine Vibrio.</title>
        <authorList>
            <person name="Steensen K."/>
            <person name="Seneca J."/>
            <person name="Bartlau N."/>
            <person name="Yu X.A."/>
            <person name="Hussain F.A."/>
            <person name="Polz M.F."/>
        </authorList>
    </citation>
    <scope>NUCLEOTIDE SEQUENCE [LARGE SCALE GENOMIC DNA]</scope>
    <source>
        <strain evidence="8 9">10N.222.51.A1</strain>
    </source>
</reference>
<dbReference type="InterPro" id="IPR004089">
    <property type="entry name" value="MCPsignal_dom"/>
</dbReference>
<dbReference type="SUPFAM" id="SSF58104">
    <property type="entry name" value="Methyl-accepting chemotaxis protein (MCP) signaling domain"/>
    <property type="match status" value="1"/>
</dbReference>
<dbReference type="PROSITE" id="PS50885">
    <property type="entry name" value="HAMP"/>
    <property type="match status" value="1"/>
</dbReference>
<dbReference type="SMART" id="SM00304">
    <property type="entry name" value="HAMP"/>
    <property type="match status" value="1"/>
</dbReference>
<keyword evidence="9" id="KW-1185">Reference proteome</keyword>
<dbReference type="RefSeq" id="WP_372264635.1">
    <property type="nucleotide sequence ID" value="NZ_JBFRUW010000003.1"/>
</dbReference>
<feature type="transmembrane region" description="Helical" evidence="5">
    <location>
        <begin position="12"/>
        <end position="38"/>
    </location>
</feature>
<dbReference type="SMART" id="SM00283">
    <property type="entry name" value="MA"/>
    <property type="match status" value="1"/>
</dbReference>
<evidence type="ECO:0000256" key="5">
    <source>
        <dbReference type="SAM" id="Phobius"/>
    </source>
</evidence>
<gene>
    <name evidence="8" type="ORF">AB4566_01720</name>
</gene>
<evidence type="ECO:0000313" key="9">
    <source>
        <dbReference type="Proteomes" id="UP001570417"/>
    </source>
</evidence>
<evidence type="ECO:0000256" key="2">
    <source>
        <dbReference type="ARBA" id="ARBA00023224"/>
    </source>
</evidence>
<dbReference type="Pfam" id="PF00015">
    <property type="entry name" value="MCPsignal"/>
    <property type="match status" value="1"/>
</dbReference>
<dbReference type="PANTHER" id="PTHR32089">
    <property type="entry name" value="METHYL-ACCEPTING CHEMOTAXIS PROTEIN MCPB"/>
    <property type="match status" value="1"/>
</dbReference>
<protein>
    <submittedName>
        <fullName evidence="8">Methyl-accepting chemotaxis protein</fullName>
    </submittedName>
</protein>
<evidence type="ECO:0000259" key="7">
    <source>
        <dbReference type="PROSITE" id="PS50885"/>
    </source>
</evidence>
<evidence type="ECO:0000256" key="1">
    <source>
        <dbReference type="ARBA" id="ARBA00004370"/>
    </source>
</evidence>
<dbReference type="Gene3D" id="1.10.287.950">
    <property type="entry name" value="Methyl-accepting chemotaxis protein"/>
    <property type="match status" value="1"/>
</dbReference>
<keyword evidence="5" id="KW-0472">Membrane</keyword>
<keyword evidence="5" id="KW-0812">Transmembrane</keyword>
<keyword evidence="5" id="KW-1133">Transmembrane helix</keyword>
<evidence type="ECO:0000313" key="8">
    <source>
        <dbReference type="EMBL" id="MFA0566989.1"/>
    </source>
</evidence>
<comment type="subcellular location">
    <subcellularLocation>
        <location evidence="1">Membrane</location>
    </subcellularLocation>
</comment>
<comment type="caution">
    <text evidence="8">The sequence shown here is derived from an EMBL/GenBank/DDBJ whole genome shotgun (WGS) entry which is preliminary data.</text>
</comment>
<feature type="domain" description="HAMP" evidence="7">
    <location>
        <begin position="247"/>
        <end position="301"/>
    </location>
</feature>
<feature type="domain" description="Methyl-accepting transducer" evidence="6">
    <location>
        <begin position="306"/>
        <end position="542"/>
    </location>
</feature>
<name>A0ABV4N7F7_9VIBR</name>
<dbReference type="CDD" id="cd06225">
    <property type="entry name" value="HAMP"/>
    <property type="match status" value="1"/>
</dbReference>
<keyword evidence="2 4" id="KW-0807">Transducer</keyword>
<dbReference type="PANTHER" id="PTHR32089:SF55">
    <property type="entry name" value="METHYL ACCEPTING SENSORY TRANSDUCER WITH CACHE_2 SMALL MOLECULE BINDING DOMAIN"/>
    <property type="match status" value="1"/>
</dbReference>